<accession>A0A378XE54</accession>
<dbReference type="PANTHER" id="PTHR43581">
    <property type="entry name" value="ATP/GTP PHOSPHATASE"/>
    <property type="match status" value="1"/>
</dbReference>
<dbReference type="GO" id="GO:0005524">
    <property type="term" value="F:ATP binding"/>
    <property type="evidence" value="ECO:0007669"/>
    <property type="project" value="UniProtKB-KW"/>
</dbReference>
<dbReference type="EMBL" id="CP065725">
    <property type="protein sequence ID" value="QPT41163.1"/>
    <property type="molecule type" value="Genomic_DNA"/>
</dbReference>
<dbReference type="STRING" id="1122619.GCA_000373745_02014"/>
<sequence length="427" mass="48959">MKLILENIGLLEKAEMTLHPLCVIAGENDNGKSTIGKIVFCIIKALNRYKEDLRVSKGHEISELLRQAFFELRRIGDTSESNMALYRLRKVFVDDSRLDTLIQVFDETLTELYSNTDLDKEALLLIKKLEDEVKSIIATPEDAKQVIEQAFTNVFAAEFDSDVLLVGATQGKIQLWENDICLIDLQVHENNYVTLLSDVEPIEFKDATFIETPLILNFHDVLRHSQTLLERNNQRHLGALPYTTLHTKDLFDKLKQPTLGQLTENTQQLLDTVNEIIQGHVSYNRESKDFVFVRGERSISIKNTASGIKSFGVLQVLLANDFINKNTLLILDEPENHLHPKWQIKFAELLVTLAANGLFIVVSVHSPYMIEALERFSEKLNIRQHAKFYLAKENKIEDTDELEEIFSLLAEPFQTFKEMDAEVLRDE</sequence>
<name>A0A378XE54_9BURK</name>
<evidence type="ECO:0000313" key="4">
    <source>
        <dbReference type="Proteomes" id="UP000254603"/>
    </source>
</evidence>
<dbReference type="Proteomes" id="UP000594903">
    <property type="component" value="Chromosome"/>
</dbReference>
<dbReference type="InterPro" id="IPR027417">
    <property type="entry name" value="P-loop_NTPase"/>
</dbReference>
<dbReference type="SUPFAM" id="SSF52540">
    <property type="entry name" value="P-loop containing nucleoside triphosphate hydrolases"/>
    <property type="match status" value="1"/>
</dbReference>
<keyword evidence="5" id="KW-1185">Reference proteome</keyword>
<evidence type="ECO:0000259" key="1">
    <source>
        <dbReference type="Pfam" id="PF13175"/>
    </source>
</evidence>
<dbReference type="Gene3D" id="3.40.50.300">
    <property type="entry name" value="P-loop containing nucleotide triphosphate hydrolases"/>
    <property type="match status" value="1"/>
</dbReference>
<dbReference type="RefSeq" id="WP_018575197.1">
    <property type="nucleotide sequence ID" value="NZ_CP065725.1"/>
</dbReference>
<organism evidence="3 4">
    <name type="scientific">Oligella ureolytica</name>
    <dbReference type="NCBI Taxonomy" id="90244"/>
    <lineage>
        <taxon>Bacteria</taxon>
        <taxon>Pseudomonadati</taxon>
        <taxon>Pseudomonadota</taxon>
        <taxon>Betaproteobacteria</taxon>
        <taxon>Burkholderiales</taxon>
        <taxon>Alcaligenaceae</taxon>
        <taxon>Oligella</taxon>
    </lineage>
</organism>
<feature type="domain" description="Endonuclease GajA/Old nuclease/RecF-like AAA" evidence="1">
    <location>
        <begin position="2"/>
        <end position="370"/>
    </location>
</feature>
<dbReference type="AlphaFoldDB" id="A0A378XE54"/>
<dbReference type="InterPro" id="IPR041685">
    <property type="entry name" value="AAA_GajA/Old/RecF-like"/>
</dbReference>
<evidence type="ECO:0000313" key="5">
    <source>
        <dbReference type="Proteomes" id="UP000594903"/>
    </source>
</evidence>
<dbReference type="PANTHER" id="PTHR43581:SF2">
    <property type="entry name" value="EXCINUCLEASE ATPASE SUBUNIT"/>
    <property type="match status" value="1"/>
</dbReference>
<keyword evidence="2" id="KW-0067">ATP-binding</keyword>
<evidence type="ECO:0000313" key="2">
    <source>
        <dbReference type="EMBL" id="QPT41163.1"/>
    </source>
</evidence>
<reference evidence="2 5" key="2">
    <citation type="submission" date="2020-12" db="EMBL/GenBank/DDBJ databases">
        <title>FDA dAtabase for Regulatory Grade micrObial Sequences (FDA-ARGOS): Supporting development and validation of Infectious Disease Dx tests.</title>
        <authorList>
            <person name="Sproer C."/>
            <person name="Gronow S."/>
            <person name="Severitt S."/>
            <person name="Schroder I."/>
            <person name="Tallon L."/>
            <person name="Sadzewicz L."/>
            <person name="Zhao X."/>
            <person name="Boylan J."/>
            <person name="Ott S."/>
            <person name="Bowen H."/>
            <person name="Vavikolanu K."/>
            <person name="Mehta A."/>
            <person name="Aluvathingal J."/>
            <person name="Nadendla S."/>
            <person name="Lowell S."/>
            <person name="Myers T."/>
            <person name="Yan Y."/>
            <person name="Sichtig H."/>
        </authorList>
    </citation>
    <scope>NUCLEOTIDE SEQUENCE [LARGE SCALE GENOMIC DNA]</scope>
    <source>
        <strain evidence="2 5">FDAARGOS_872</strain>
    </source>
</reference>
<dbReference type="OrthoDB" id="8685799at2"/>
<dbReference type="Proteomes" id="UP000254603">
    <property type="component" value="Unassembled WGS sequence"/>
</dbReference>
<keyword evidence="2" id="KW-0547">Nucleotide-binding</keyword>
<dbReference type="Pfam" id="PF13175">
    <property type="entry name" value="AAA_15"/>
    <property type="match status" value="1"/>
</dbReference>
<proteinExistence type="predicted"/>
<dbReference type="EMBL" id="UGSB01000001">
    <property type="protein sequence ID" value="SUA53910.1"/>
    <property type="molecule type" value="Genomic_DNA"/>
</dbReference>
<dbReference type="InterPro" id="IPR051396">
    <property type="entry name" value="Bact_Antivir_Def_Nuclease"/>
</dbReference>
<evidence type="ECO:0000313" key="3">
    <source>
        <dbReference type="EMBL" id="SUA53910.1"/>
    </source>
</evidence>
<reference evidence="3 4" key="1">
    <citation type="submission" date="2018-06" db="EMBL/GenBank/DDBJ databases">
        <authorList>
            <consortium name="Pathogen Informatics"/>
            <person name="Doyle S."/>
        </authorList>
    </citation>
    <scope>NUCLEOTIDE SEQUENCE [LARGE SCALE GENOMIC DNA]</scope>
    <source>
        <strain evidence="3 4">NCTC11997</strain>
    </source>
</reference>
<protein>
    <submittedName>
        <fullName evidence="2">ATP-binding protein</fullName>
    </submittedName>
    <submittedName>
        <fullName evidence="3">Uncharacterized conserved protein</fullName>
    </submittedName>
</protein>
<gene>
    <name evidence="2" type="ORF">I6G29_06450</name>
    <name evidence="3" type="ORF">NCTC11997_01347</name>
</gene>